<dbReference type="OrthoDB" id="9795226at2"/>
<dbReference type="RefSeq" id="WP_117158892.1">
    <property type="nucleotide sequence ID" value="NZ_QVID01000001.1"/>
</dbReference>
<gene>
    <name evidence="2" type="primary">apaG</name>
    <name evidence="2" type="ORF">DZ858_07220</name>
</gene>
<sequence>MVEQVTKGIKISVISRFEGTLINKQRECYTFSYTITIENQSENTVQLLTRYWKIKDALNPPETVKGEGVIGVKPVLPPGKKHTYSSGCLLTSPIGSMEGYYTLIDLDAKTRFRVPVPVFKLHAAFALN</sequence>
<organism evidence="2 3">
    <name type="scientific">Marixanthomonas ophiurae</name>
    <dbReference type="NCBI Taxonomy" id="387659"/>
    <lineage>
        <taxon>Bacteria</taxon>
        <taxon>Pseudomonadati</taxon>
        <taxon>Bacteroidota</taxon>
        <taxon>Flavobacteriia</taxon>
        <taxon>Flavobacteriales</taxon>
        <taxon>Flavobacteriaceae</taxon>
        <taxon>Marixanthomonas</taxon>
    </lineage>
</organism>
<dbReference type="NCBIfam" id="NF003967">
    <property type="entry name" value="PRK05461.1"/>
    <property type="match status" value="1"/>
</dbReference>
<dbReference type="InterPro" id="IPR036767">
    <property type="entry name" value="ApaG_sf"/>
</dbReference>
<dbReference type="Proteomes" id="UP000261082">
    <property type="component" value="Unassembled WGS sequence"/>
</dbReference>
<evidence type="ECO:0000313" key="3">
    <source>
        <dbReference type="Proteomes" id="UP000261082"/>
    </source>
</evidence>
<protein>
    <submittedName>
        <fullName evidence="2">Co2+/Mg2+ efflux protein ApaG</fullName>
    </submittedName>
</protein>
<comment type="caution">
    <text evidence="2">The sequence shown here is derived from an EMBL/GenBank/DDBJ whole genome shotgun (WGS) entry which is preliminary data.</text>
</comment>
<dbReference type="Pfam" id="PF04379">
    <property type="entry name" value="DUF525"/>
    <property type="match status" value="1"/>
</dbReference>
<dbReference type="GO" id="GO:0070987">
    <property type="term" value="P:error-free translesion synthesis"/>
    <property type="evidence" value="ECO:0007669"/>
    <property type="project" value="TreeGrafter"/>
</dbReference>
<dbReference type="EMBL" id="QVID01000001">
    <property type="protein sequence ID" value="RFN59831.1"/>
    <property type="molecule type" value="Genomic_DNA"/>
</dbReference>
<dbReference type="PANTHER" id="PTHR14289">
    <property type="entry name" value="F-BOX ONLY PROTEIN 3"/>
    <property type="match status" value="1"/>
</dbReference>
<dbReference type="SUPFAM" id="SSF110069">
    <property type="entry name" value="ApaG-like"/>
    <property type="match status" value="1"/>
</dbReference>
<evidence type="ECO:0000313" key="2">
    <source>
        <dbReference type="EMBL" id="RFN59831.1"/>
    </source>
</evidence>
<reference evidence="2 3" key="1">
    <citation type="journal article" date="2007" name="Int. J. Syst. Evol. Microbiol.">
        <title>Marixanthomonas ophiurae gen. nov., sp. nov., a marine bacterium of the family Flavobacteriaceae isolated from a deep-sea brittle star.</title>
        <authorList>
            <person name="Romanenko L.A."/>
            <person name="Uchino M."/>
            <person name="Frolova G.M."/>
            <person name="Mikhailov V.V."/>
        </authorList>
    </citation>
    <scope>NUCLEOTIDE SEQUENCE [LARGE SCALE GENOMIC DNA]</scope>
    <source>
        <strain evidence="2 3">KMM 3046</strain>
    </source>
</reference>
<feature type="domain" description="ApaG" evidence="1">
    <location>
        <begin position="3"/>
        <end position="128"/>
    </location>
</feature>
<evidence type="ECO:0000259" key="1">
    <source>
        <dbReference type="PROSITE" id="PS51087"/>
    </source>
</evidence>
<dbReference type="Gene3D" id="2.60.40.1470">
    <property type="entry name" value="ApaG domain"/>
    <property type="match status" value="1"/>
</dbReference>
<name>A0A3E1QCG3_9FLAO</name>
<dbReference type="AlphaFoldDB" id="A0A3E1QCG3"/>
<dbReference type="InterPro" id="IPR007474">
    <property type="entry name" value="ApaG_domain"/>
</dbReference>
<proteinExistence type="predicted"/>
<dbReference type="PROSITE" id="PS51087">
    <property type="entry name" value="APAG"/>
    <property type="match status" value="1"/>
</dbReference>
<accession>A0A3E1QCG3</accession>
<keyword evidence="3" id="KW-1185">Reference proteome</keyword>
<dbReference type="PANTHER" id="PTHR14289:SF16">
    <property type="entry name" value="POLYMERASE DELTA-INTERACTING PROTEIN 2"/>
    <property type="match status" value="1"/>
</dbReference>